<gene>
    <name evidence="8" type="ORF">CHS0354_042272</name>
</gene>
<dbReference type="GO" id="GO:0004252">
    <property type="term" value="F:serine-type endopeptidase activity"/>
    <property type="evidence" value="ECO:0007669"/>
    <property type="project" value="InterPro"/>
</dbReference>
<dbReference type="EMBL" id="JAEAOA010002354">
    <property type="protein sequence ID" value="KAK3597929.1"/>
    <property type="molecule type" value="Genomic_DNA"/>
</dbReference>
<keyword evidence="5" id="KW-0325">Glycoprotein</keyword>
<feature type="compositionally biased region" description="Low complexity" evidence="6">
    <location>
        <begin position="58"/>
        <end position="74"/>
    </location>
</feature>
<dbReference type="Proteomes" id="UP001195483">
    <property type="component" value="Unassembled WGS sequence"/>
</dbReference>
<dbReference type="InterPro" id="IPR001314">
    <property type="entry name" value="Peptidase_S1A"/>
</dbReference>
<dbReference type="InterPro" id="IPR033116">
    <property type="entry name" value="TRYPSIN_SER"/>
</dbReference>
<organism evidence="8 9">
    <name type="scientific">Potamilus streckersoni</name>
    <dbReference type="NCBI Taxonomy" id="2493646"/>
    <lineage>
        <taxon>Eukaryota</taxon>
        <taxon>Metazoa</taxon>
        <taxon>Spiralia</taxon>
        <taxon>Lophotrochozoa</taxon>
        <taxon>Mollusca</taxon>
        <taxon>Bivalvia</taxon>
        <taxon>Autobranchia</taxon>
        <taxon>Heteroconchia</taxon>
        <taxon>Palaeoheterodonta</taxon>
        <taxon>Unionida</taxon>
        <taxon>Unionoidea</taxon>
        <taxon>Unionidae</taxon>
        <taxon>Ambleminae</taxon>
        <taxon>Lampsilini</taxon>
        <taxon>Potamilus</taxon>
    </lineage>
</organism>
<dbReference type="PROSITE" id="PS00135">
    <property type="entry name" value="TRYPSIN_SER"/>
    <property type="match status" value="1"/>
</dbReference>
<keyword evidence="9" id="KW-1185">Reference proteome</keyword>
<dbReference type="FunFam" id="2.40.10.10:FF:000003">
    <property type="entry name" value="Transmembrane serine protease 3"/>
    <property type="match status" value="1"/>
</dbReference>
<comment type="caution">
    <text evidence="8">The sequence shown here is derived from an EMBL/GenBank/DDBJ whole genome shotgun (WGS) entry which is preliminary data.</text>
</comment>
<dbReference type="SUPFAM" id="SSF50494">
    <property type="entry name" value="Trypsin-like serine proteases"/>
    <property type="match status" value="1"/>
</dbReference>
<dbReference type="InterPro" id="IPR001254">
    <property type="entry name" value="Trypsin_dom"/>
</dbReference>
<feature type="domain" description="Peptidase S1" evidence="7">
    <location>
        <begin position="93"/>
        <end position="328"/>
    </location>
</feature>
<dbReference type="PANTHER" id="PTHR24252:SF27">
    <property type="entry name" value="TRANSMEMBRANE PROTEASE SERINE 3-LIKE"/>
    <property type="match status" value="1"/>
</dbReference>
<dbReference type="AlphaFoldDB" id="A0AAE0W1R0"/>
<evidence type="ECO:0000313" key="9">
    <source>
        <dbReference type="Proteomes" id="UP001195483"/>
    </source>
</evidence>
<name>A0AAE0W1R0_9BIVA</name>
<dbReference type="InterPro" id="IPR043504">
    <property type="entry name" value="Peptidase_S1_PA_chymotrypsin"/>
</dbReference>
<dbReference type="PROSITE" id="PS50240">
    <property type="entry name" value="TRYPSIN_DOM"/>
    <property type="match status" value="1"/>
</dbReference>
<sequence length="331" mass="35868">MASGSVLRAFTHDCSTNLHGTCLPIVGGQCPAGSRYSYSHCGFMQYCCYPSSQVTTTTHPTQHPATTHSTHTGTGSSGGHCGISDVGKTAPKIVGGTLASHGEYPWQVSLMYTDQHLCGGTLIGDRWVATAAHCFDDAGTVSYWTVGVGLQDRRQMYSTNIYHVTNVFVHEHYLHSDNFNDIALMRLSKPVNLSNRYTRAACLPARNANYENQICTVSGWGATYFDKDGGAPSTNDLYSVDIQVISNSLCRYYLGDVIYSSNICAGATASGGKDTCQGDSGGPMICKNNGVWELAGIVSWGYGCGERYSPGVYTRVSDYLDWIQQKIQTHH</sequence>
<evidence type="ECO:0000259" key="7">
    <source>
        <dbReference type="PROSITE" id="PS50240"/>
    </source>
</evidence>
<dbReference type="PRINTS" id="PR00722">
    <property type="entry name" value="CHYMOTRYPSIN"/>
</dbReference>
<feature type="region of interest" description="Disordered" evidence="6">
    <location>
        <begin position="58"/>
        <end position="79"/>
    </location>
</feature>
<dbReference type="Gene3D" id="2.40.10.10">
    <property type="entry name" value="Trypsin-like serine proteases"/>
    <property type="match status" value="1"/>
</dbReference>
<keyword evidence="3" id="KW-0720">Serine protease</keyword>
<evidence type="ECO:0000256" key="2">
    <source>
        <dbReference type="ARBA" id="ARBA00022801"/>
    </source>
</evidence>
<proteinExistence type="predicted"/>
<dbReference type="PANTHER" id="PTHR24252">
    <property type="entry name" value="ACROSIN-RELATED"/>
    <property type="match status" value="1"/>
</dbReference>
<evidence type="ECO:0000313" key="8">
    <source>
        <dbReference type="EMBL" id="KAK3597929.1"/>
    </source>
</evidence>
<evidence type="ECO:0000256" key="6">
    <source>
        <dbReference type="SAM" id="MobiDB-lite"/>
    </source>
</evidence>
<dbReference type="Pfam" id="PF00089">
    <property type="entry name" value="Trypsin"/>
    <property type="match status" value="1"/>
</dbReference>
<reference evidence="8" key="1">
    <citation type="journal article" date="2021" name="Genome Biol. Evol.">
        <title>A High-Quality Reference Genome for a Parasitic Bivalve with Doubly Uniparental Inheritance (Bivalvia: Unionida).</title>
        <authorList>
            <person name="Smith C.H."/>
        </authorList>
    </citation>
    <scope>NUCLEOTIDE SEQUENCE</scope>
    <source>
        <strain evidence="8">CHS0354</strain>
    </source>
</reference>
<dbReference type="CDD" id="cd00190">
    <property type="entry name" value="Tryp_SPc"/>
    <property type="match status" value="1"/>
</dbReference>
<keyword evidence="1" id="KW-0645">Protease</keyword>
<keyword evidence="4" id="KW-1015">Disulfide bond</keyword>
<evidence type="ECO:0000256" key="4">
    <source>
        <dbReference type="ARBA" id="ARBA00023157"/>
    </source>
</evidence>
<evidence type="ECO:0000256" key="5">
    <source>
        <dbReference type="ARBA" id="ARBA00023180"/>
    </source>
</evidence>
<evidence type="ECO:0000256" key="3">
    <source>
        <dbReference type="ARBA" id="ARBA00022825"/>
    </source>
</evidence>
<dbReference type="GO" id="GO:0006508">
    <property type="term" value="P:proteolysis"/>
    <property type="evidence" value="ECO:0007669"/>
    <property type="project" value="UniProtKB-KW"/>
</dbReference>
<protein>
    <recommendedName>
        <fullName evidence="7">Peptidase S1 domain-containing protein</fullName>
    </recommendedName>
</protein>
<evidence type="ECO:0000256" key="1">
    <source>
        <dbReference type="ARBA" id="ARBA00022670"/>
    </source>
</evidence>
<accession>A0AAE0W1R0</accession>
<dbReference type="InterPro" id="IPR009003">
    <property type="entry name" value="Peptidase_S1_PA"/>
</dbReference>
<reference evidence="8" key="2">
    <citation type="journal article" date="2021" name="Genome Biol. Evol.">
        <title>Developing a high-quality reference genome for a parasitic bivalve with doubly uniparental inheritance (Bivalvia: Unionida).</title>
        <authorList>
            <person name="Smith C.H."/>
        </authorList>
    </citation>
    <scope>NUCLEOTIDE SEQUENCE</scope>
    <source>
        <strain evidence="8">CHS0354</strain>
        <tissue evidence="8">Mantle</tissue>
    </source>
</reference>
<keyword evidence="2" id="KW-0378">Hydrolase</keyword>
<dbReference type="SMART" id="SM00020">
    <property type="entry name" value="Tryp_SPc"/>
    <property type="match status" value="1"/>
</dbReference>
<reference evidence="8" key="3">
    <citation type="submission" date="2023-05" db="EMBL/GenBank/DDBJ databases">
        <authorList>
            <person name="Smith C.H."/>
        </authorList>
    </citation>
    <scope>NUCLEOTIDE SEQUENCE</scope>
    <source>
        <strain evidence="8">CHS0354</strain>
        <tissue evidence="8">Mantle</tissue>
    </source>
</reference>